<evidence type="ECO:0000259" key="1">
    <source>
        <dbReference type="Pfam" id="PF03168"/>
    </source>
</evidence>
<feature type="domain" description="Late embryogenesis abundant protein LEA-2 subgroup" evidence="1">
    <location>
        <begin position="49"/>
        <end position="133"/>
    </location>
</feature>
<accession>A0A4R1BNB8</accession>
<dbReference type="SUPFAM" id="SSF117070">
    <property type="entry name" value="LEA14-like"/>
    <property type="match status" value="1"/>
</dbReference>
<dbReference type="OrthoDB" id="766446at2"/>
<keyword evidence="3" id="KW-1185">Reference proteome</keyword>
<protein>
    <recommendedName>
        <fullName evidence="1">Late embryogenesis abundant protein LEA-2 subgroup domain-containing protein</fullName>
    </recommendedName>
</protein>
<reference evidence="2 3" key="1">
    <citation type="submission" date="2019-03" db="EMBL/GenBank/DDBJ databases">
        <authorList>
            <person name="Kim M.K.M."/>
        </authorList>
    </citation>
    <scope>NUCLEOTIDE SEQUENCE [LARGE SCALE GENOMIC DNA]</scope>
    <source>
        <strain evidence="2 3">17J68-12</strain>
    </source>
</reference>
<dbReference type="Gene3D" id="2.60.40.1820">
    <property type="match status" value="1"/>
</dbReference>
<dbReference type="InterPro" id="IPR004864">
    <property type="entry name" value="LEA_2"/>
</dbReference>
<proteinExistence type="predicted"/>
<dbReference type="Pfam" id="PF03168">
    <property type="entry name" value="LEA_2"/>
    <property type="match status" value="1"/>
</dbReference>
<sequence length="159" mass="17295">MRIAIPLCLLLACALGSCTKIKDPEFRRVDEFGVRKLGFEESVVGFAATYYNPNNFGVSVKEAGIDVYVDTIFLGKFTQPAEVTVNKTAEFSIPLEGRIPVAKALQFDLPKLLGKTVTLRAEGTVKVGKVGVFVTKPIRYVGRQTISMDLIKNPAGAGR</sequence>
<organism evidence="2 3">
    <name type="scientific">Flaviaesturariibacter flavus</name>
    <dbReference type="NCBI Taxonomy" id="2502780"/>
    <lineage>
        <taxon>Bacteria</taxon>
        <taxon>Pseudomonadati</taxon>
        <taxon>Bacteroidota</taxon>
        <taxon>Chitinophagia</taxon>
        <taxon>Chitinophagales</taxon>
        <taxon>Chitinophagaceae</taxon>
        <taxon>Flaviaestuariibacter</taxon>
    </lineage>
</organism>
<dbReference type="EMBL" id="SJZI01000002">
    <property type="protein sequence ID" value="TCJ18999.1"/>
    <property type="molecule type" value="Genomic_DNA"/>
</dbReference>
<dbReference type="AlphaFoldDB" id="A0A4R1BNB8"/>
<gene>
    <name evidence="2" type="ORF">EPD60_00875</name>
</gene>
<name>A0A4R1BNB8_9BACT</name>
<comment type="caution">
    <text evidence="2">The sequence shown here is derived from an EMBL/GenBank/DDBJ whole genome shotgun (WGS) entry which is preliminary data.</text>
</comment>
<evidence type="ECO:0000313" key="2">
    <source>
        <dbReference type="EMBL" id="TCJ18999.1"/>
    </source>
</evidence>
<dbReference type="PROSITE" id="PS51257">
    <property type="entry name" value="PROKAR_LIPOPROTEIN"/>
    <property type="match status" value="1"/>
</dbReference>
<dbReference type="Proteomes" id="UP000295334">
    <property type="component" value="Unassembled WGS sequence"/>
</dbReference>
<evidence type="ECO:0000313" key="3">
    <source>
        <dbReference type="Proteomes" id="UP000295334"/>
    </source>
</evidence>